<dbReference type="AlphaFoldDB" id="A0A4Q9NZI5"/>
<evidence type="ECO:0000259" key="1">
    <source>
        <dbReference type="Pfam" id="PF01408"/>
    </source>
</evidence>
<dbReference type="PANTHER" id="PTHR43377">
    <property type="entry name" value="BILIVERDIN REDUCTASE A"/>
    <property type="match status" value="1"/>
</dbReference>
<feature type="domain" description="Gfo/Idh/MocA-like oxidoreductase C-terminal" evidence="2">
    <location>
        <begin position="191"/>
        <end position="429"/>
    </location>
</feature>
<dbReference type="STRING" id="114155.A0A4Q9NZI5"/>
<dbReference type="Gene3D" id="3.30.360.10">
    <property type="entry name" value="Dihydrodipicolinate Reductase, domain 2"/>
    <property type="match status" value="1"/>
</dbReference>
<dbReference type="Gene3D" id="3.40.50.720">
    <property type="entry name" value="NAD(P)-binding Rossmann-like Domain"/>
    <property type="match status" value="1"/>
</dbReference>
<feature type="domain" description="Gfo/Idh/MocA-like oxidoreductase N-terminal" evidence="1">
    <location>
        <begin position="45"/>
        <end position="176"/>
    </location>
</feature>
<dbReference type="Proteomes" id="UP000292082">
    <property type="component" value="Unassembled WGS sequence"/>
</dbReference>
<gene>
    <name evidence="3" type="ORF">BD310DRAFT_927215</name>
</gene>
<proteinExistence type="predicted"/>
<dbReference type="InterPro" id="IPR051450">
    <property type="entry name" value="Gfo/Idh/MocA_Oxidoreductases"/>
</dbReference>
<protein>
    <submittedName>
        <fullName evidence="3">Streptomycin biosynthesis protein StrI</fullName>
    </submittedName>
</protein>
<dbReference type="GO" id="GO:0000166">
    <property type="term" value="F:nucleotide binding"/>
    <property type="evidence" value="ECO:0007669"/>
    <property type="project" value="InterPro"/>
</dbReference>
<accession>A0A4Q9NZI5</accession>
<evidence type="ECO:0000259" key="2">
    <source>
        <dbReference type="Pfam" id="PF02894"/>
    </source>
</evidence>
<dbReference type="SUPFAM" id="SSF51735">
    <property type="entry name" value="NAD(P)-binding Rossmann-fold domains"/>
    <property type="match status" value="1"/>
</dbReference>
<dbReference type="InterPro" id="IPR004104">
    <property type="entry name" value="Gfo/Idh/MocA-like_OxRdtase_C"/>
</dbReference>
<keyword evidence="4" id="KW-1185">Reference proteome</keyword>
<dbReference type="InterPro" id="IPR000683">
    <property type="entry name" value="Gfo/Idh/MocA-like_OxRdtase_N"/>
</dbReference>
<name>A0A4Q9NZI5_9APHY</name>
<dbReference type="InterPro" id="IPR036291">
    <property type="entry name" value="NAD(P)-bd_dom_sf"/>
</dbReference>
<organism evidence="3 4">
    <name type="scientific">Dichomitus squalens</name>
    <dbReference type="NCBI Taxonomy" id="114155"/>
    <lineage>
        <taxon>Eukaryota</taxon>
        <taxon>Fungi</taxon>
        <taxon>Dikarya</taxon>
        <taxon>Basidiomycota</taxon>
        <taxon>Agaricomycotina</taxon>
        <taxon>Agaricomycetes</taxon>
        <taxon>Polyporales</taxon>
        <taxon>Polyporaceae</taxon>
        <taxon>Dichomitus</taxon>
    </lineage>
</organism>
<dbReference type="Pfam" id="PF01408">
    <property type="entry name" value="GFO_IDH_MocA"/>
    <property type="match status" value="1"/>
</dbReference>
<evidence type="ECO:0000313" key="3">
    <source>
        <dbReference type="EMBL" id="TBU58390.1"/>
    </source>
</evidence>
<dbReference type="PANTHER" id="PTHR43377:SF12">
    <property type="entry name" value="BINDING ROSSMANN FOLD OXIDOREDUCTASE, PUTATIVE (AFU_ORTHOLOGUE AFUA_3G11840)-RELATED"/>
    <property type="match status" value="1"/>
</dbReference>
<evidence type="ECO:0000313" key="4">
    <source>
        <dbReference type="Proteomes" id="UP000292082"/>
    </source>
</evidence>
<dbReference type="Pfam" id="PF02894">
    <property type="entry name" value="GFO_IDH_MocA_C"/>
    <property type="match status" value="1"/>
</dbReference>
<dbReference type="SUPFAM" id="SSF55347">
    <property type="entry name" value="Glyceraldehyde-3-phosphate dehydrogenase-like, C-terminal domain"/>
    <property type="match status" value="1"/>
</dbReference>
<dbReference type="EMBL" id="ML145125">
    <property type="protein sequence ID" value="TBU58390.1"/>
    <property type="molecule type" value="Genomic_DNA"/>
</dbReference>
<sequence length="480" mass="53057">MPLAGVNNIKGAWRRSLRLPGNSAFTFLKTSTMPHDFGDASAPVTIAVIGCGNRGRTYASYAIAEPTQCKVVAIAEPRPMTRKLMAEAHFVDKTLVFEDYRDLLKASAETIQTVGKRLADAVLVTVQDSMHEEVTLAFAEQGYHILCEKPMSTTLEACFRMEAAVKKAGIIFGMGHVLRYSPYNKALTEVVRSGALGQLINVVHIEPVGWWHFAHSYVRGNWAREKDSAFSLMTKSCHDLDILCHWLFPGTVSRVSSFGSLQHFRKDQKPKEAGDATRCLDCPYEQDCAYSAKKVYLDPATLRQDGWPSSVLVDGIPDIENVTAALQTGPYGRCVYECDNDVCDNQVVNIEFSTGATASFTMIAHTKLQCDRQTRIHFAFGEIVGDMSSFTVTDFRTRKSTHHTPKSEGGHHGGGDLGLIRTFVEAVRTKDQSLLGTDATDALRSHIAVFASEKARLEGTVVDVVQFEKEMREKYGVEEA</sequence>
<reference evidence="3 4" key="1">
    <citation type="submission" date="2019-01" db="EMBL/GenBank/DDBJ databases">
        <title>Draft genome sequences of three monokaryotic isolates of the white-rot basidiomycete fungus Dichomitus squalens.</title>
        <authorList>
            <consortium name="DOE Joint Genome Institute"/>
            <person name="Lopez S.C."/>
            <person name="Andreopoulos B."/>
            <person name="Pangilinan J."/>
            <person name="Lipzen A."/>
            <person name="Riley R."/>
            <person name="Ahrendt S."/>
            <person name="Ng V."/>
            <person name="Barry K."/>
            <person name="Daum C."/>
            <person name="Grigoriev I.V."/>
            <person name="Hilden K.S."/>
            <person name="Makela M.R."/>
            <person name="de Vries R.P."/>
        </authorList>
    </citation>
    <scope>NUCLEOTIDE SEQUENCE [LARGE SCALE GENOMIC DNA]</scope>
    <source>
        <strain evidence="3 4">CBS 464.89</strain>
    </source>
</reference>